<keyword evidence="10" id="KW-1185">Reference proteome</keyword>
<dbReference type="PANTHER" id="PTHR35671">
    <property type="entry name" value="PROTEIN TOPAZ1"/>
    <property type="match status" value="1"/>
</dbReference>
<dbReference type="PANTHER" id="PTHR35671:SF1">
    <property type="entry name" value="PROTEIN TOPAZ1"/>
    <property type="match status" value="1"/>
</dbReference>
<keyword evidence="6" id="KW-0744">Spermatogenesis</keyword>
<evidence type="ECO:0000256" key="3">
    <source>
        <dbReference type="ARBA" id="ARBA00016464"/>
    </source>
</evidence>
<feature type="domain" description="Protein TOPAZ1" evidence="8">
    <location>
        <begin position="8"/>
        <end position="43"/>
    </location>
</feature>
<accession>A0ABQ9U1P0</accession>
<evidence type="ECO:0000256" key="4">
    <source>
        <dbReference type="ARBA" id="ARBA00022490"/>
    </source>
</evidence>
<comment type="function">
    <text evidence="1">Important for normal spermatogenesis and male fertility. Specifically required for progression to the post-meiotic stages of spermatocyte development. Seems to be necessary for normal expression levels of a number of testis-expressed gene transcripts, although its role in this process is unclear.</text>
</comment>
<dbReference type="EMBL" id="JASSZA010000016">
    <property type="protein sequence ID" value="KAK2090973.1"/>
    <property type="molecule type" value="Genomic_DNA"/>
</dbReference>
<name>A0ABQ9U1P0_SAGOE</name>
<dbReference type="Proteomes" id="UP001266305">
    <property type="component" value="Unassembled WGS sequence"/>
</dbReference>
<dbReference type="Pfam" id="PF14669">
    <property type="entry name" value="Asp_Glu_race_2"/>
    <property type="match status" value="2"/>
</dbReference>
<gene>
    <name evidence="9" type="ORF">P7K49_030257</name>
</gene>
<evidence type="ECO:0000256" key="1">
    <source>
        <dbReference type="ARBA" id="ARBA00002132"/>
    </source>
</evidence>
<feature type="domain" description="Protein TOPAZ1" evidence="8">
    <location>
        <begin position="128"/>
        <end position="155"/>
    </location>
</feature>
<organism evidence="9 10">
    <name type="scientific">Saguinus oedipus</name>
    <name type="common">Cotton-top tamarin</name>
    <name type="synonym">Oedipomidas oedipus</name>
    <dbReference type="NCBI Taxonomy" id="9490"/>
    <lineage>
        <taxon>Eukaryota</taxon>
        <taxon>Metazoa</taxon>
        <taxon>Chordata</taxon>
        <taxon>Craniata</taxon>
        <taxon>Vertebrata</taxon>
        <taxon>Euteleostomi</taxon>
        <taxon>Mammalia</taxon>
        <taxon>Eutheria</taxon>
        <taxon>Euarchontoglires</taxon>
        <taxon>Primates</taxon>
        <taxon>Haplorrhini</taxon>
        <taxon>Platyrrhini</taxon>
        <taxon>Cebidae</taxon>
        <taxon>Callitrichinae</taxon>
        <taxon>Saguinus</taxon>
    </lineage>
</organism>
<evidence type="ECO:0000313" key="9">
    <source>
        <dbReference type="EMBL" id="KAK2090973.1"/>
    </source>
</evidence>
<evidence type="ECO:0000256" key="5">
    <source>
        <dbReference type="ARBA" id="ARBA00022782"/>
    </source>
</evidence>
<keyword evidence="5" id="KW-0221">Differentiation</keyword>
<dbReference type="InterPro" id="IPR038952">
    <property type="entry name" value="TOPAZ1"/>
</dbReference>
<evidence type="ECO:0000259" key="8">
    <source>
        <dbReference type="Pfam" id="PF14669"/>
    </source>
</evidence>
<dbReference type="InterPro" id="IPR029435">
    <property type="entry name" value="TOPAZ1_dom"/>
</dbReference>
<evidence type="ECO:0000313" key="10">
    <source>
        <dbReference type="Proteomes" id="UP001266305"/>
    </source>
</evidence>
<evidence type="ECO:0000256" key="6">
    <source>
        <dbReference type="ARBA" id="ARBA00022871"/>
    </source>
</evidence>
<sequence>MIDSRPFSKDPQNSKVDESVLGRIGISALFFYHKLLQWSKVQKPQTDLLTKGERGEGTGNFWGPRSLAHNLDVPAGTLTLHELGYSLAPSPMARKLNPAKEPRQGVGKTLLPDRLLPLTDPRLIGCTKQSEWIINTPLWPCDRLDVLNRHNLLCTIAHDILAKSLFRQAFEVLQNLPGFQNSQETVEERDVITQKIKELGSKREIRDHLLGSVTNTIENKAISLRNDDYQAAVERLIMAARISDPKLFIKHMTVNVNNEQVYSLEHCSALKWLKENMKWAGKFLGVKSKLQEQNKNSKTLMLTGECLTFKNKR</sequence>
<comment type="caution">
    <text evidence="9">The sequence shown here is derived from an EMBL/GenBank/DDBJ whole genome shotgun (WGS) entry which is preliminary data.</text>
</comment>
<reference evidence="9 10" key="1">
    <citation type="submission" date="2023-05" db="EMBL/GenBank/DDBJ databases">
        <title>B98-5 Cell Line De Novo Hybrid Assembly: An Optical Mapping Approach.</title>
        <authorList>
            <person name="Kananen K."/>
            <person name="Auerbach J.A."/>
            <person name="Kautto E."/>
            <person name="Blachly J.S."/>
        </authorList>
    </citation>
    <scope>NUCLEOTIDE SEQUENCE [LARGE SCALE GENOMIC DNA]</scope>
    <source>
        <strain evidence="9">B95-8</strain>
        <tissue evidence="9">Cell line</tissue>
    </source>
</reference>
<proteinExistence type="predicted"/>
<protein>
    <recommendedName>
        <fullName evidence="3">Protein TOPAZ1</fullName>
    </recommendedName>
    <alternativeName>
        <fullName evidence="7">Testis- and ovary-specific PAZ domain-containing protein 1</fullName>
    </alternativeName>
</protein>
<keyword evidence="4" id="KW-0963">Cytoplasm</keyword>
<comment type="subcellular location">
    <subcellularLocation>
        <location evidence="2">Cytoplasm</location>
        <location evidence="2">Cytosol</location>
    </subcellularLocation>
</comment>
<evidence type="ECO:0000256" key="7">
    <source>
        <dbReference type="ARBA" id="ARBA00031943"/>
    </source>
</evidence>
<evidence type="ECO:0000256" key="2">
    <source>
        <dbReference type="ARBA" id="ARBA00004514"/>
    </source>
</evidence>